<evidence type="ECO:0000259" key="4">
    <source>
        <dbReference type="PROSITE" id="PS50111"/>
    </source>
</evidence>
<evidence type="ECO:0000256" key="2">
    <source>
        <dbReference type="ARBA" id="ARBA00029447"/>
    </source>
</evidence>
<dbReference type="HOGENOM" id="CLU_000445_107_26_4"/>
<dbReference type="GO" id="GO:0004888">
    <property type="term" value="F:transmembrane signaling receptor activity"/>
    <property type="evidence" value="ECO:0007669"/>
    <property type="project" value="TreeGrafter"/>
</dbReference>
<evidence type="ECO:0000313" key="7">
    <source>
        <dbReference type="EMBL" id="CAJ48401.1"/>
    </source>
</evidence>
<dbReference type="InterPro" id="IPR051310">
    <property type="entry name" value="MCP_chemotaxis"/>
</dbReference>
<dbReference type="GO" id="GO:0005886">
    <property type="term" value="C:plasma membrane"/>
    <property type="evidence" value="ECO:0007669"/>
    <property type="project" value="TreeGrafter"/>
</dbReference>
<sequence>MQRFSLGKWLGVQHAEQRARLAALDKVQAIIEFDPDGTVLTANGNFLNIFGYTLAEIIGEHHRMFVDPKQWASSDYQRFWEKLAMGRPDSGRYRRIAKDGGDIYLQASYNPICDAQGQALKIVKYATDITEEQIRRSDAQGQLEAISKVQAIIEFDLCGNILDANELFLAAMGYRLDEIEGQHHRMFVQRAERSSPAYAEFWRKLGAGEHQTGQYLRIGKGGRSVWIEASYNSIFDVDGRPFKVVKYATDITRRITAAQTLRLAVQGLSENAVRASQANELAQQACRVAEQGGNTVENVITTMNTITASSRKISDIIGVMDRIAFQTNILALNAAVEAARAGTHGKGFAVVAAEVRSLAQSSASAAKEIKHLINTSVEQIGRGAELVQSAGSTMTDIVASSRRVTEIMSAVLQESLEQSAKLEGVTEDLGSANNGQQAATGLLALCDRAPAHAASGGGLS</sequence>
<reference evidence="7 8" key="1">
    <citation type="journal article" date="2006" name="J. Bacteriol.">
        <title>Comparison of the genome sequence of the poultry pathogen Bordetella avium with those of B. bronchiseptica, B. pertussis, and B. parapertussis reveals extensive diversity in surface structures associated with host interaction.</title>
        <authorList>
            <person name="Sebaihia M."/>
            <person name="Preston A."/>
            <person name="Maskell D.J."/>
            <person name="Kuzmiak H."/>
            <person name="Connell T.D."/>
            <person name="King N.D."/>
            <person name="Orndorff P.E."/>
            <person name="Miyamoto D.M."/>
            <person name="Thomson N.R."/>
            <person name="Harris D."/>
            <person name="Goble A."/>
            <person name="Lord A."/>
            <person name="Murphy L."/>
            <person name="Quail M.A."/>
            <person name="Rutter S."/>
            <person name="Squares R."/>
            <person name="Squares S."/>
            <person name="Woodward J."/>
            <person name="Parkhill J."/>
            <person name="Temple L.M."/>
        </authorList>
    </citation>
    <scope>NUCLEOTIDE SEQUENCE [LARGE SCALE GENOMIC DNA]</scope>
    <source>
        <strain evidence="7 8">197N</strain>
    </source>
</reference>
<dbReference type="InterPro" id="IPR000700">
    <property type="entry name" value="PAS-assoc_C"/>
</dbReference>
<accession>Q2KWN7</accession>
<evidence type="ECO:0000259" key="5">
    <source>
        <dbReference type="PROSITE" id="PS50112"/>
    </source>
</evidence>
<feature type="domain" description="PAS" evidence="5">
    <location>
        <begin position="30"/>
        <end position="69"/>
    </location>
</feature>
<evidence type="ECO:0000259" key="6">
    <source>
        <dbReference type="PROSITE" id="PS50113"/>
    </source>
</evidence>
<comment type="similarity">
    <text evidence="2">Belongs to the methyl-accepting chemotaxis (MCP) protein family.</text>
</comment>
<dbReference type="PANTHER" id="PTHR43531">
    <property type="entry name" value="PROTEIN ICFG"/>
    <property type="match status" value="1"/>
</dbReference>
<dbReference type="EMBL" id="AM167904">
    <property type="protein sequence ID" value="CAJ48401.1"/>
    <property type="molecule type" value="Genomic_DNA"/>
</dbReference>
<dbReference type="SUPFAM" id="SSF55785">
    <property type="entry name" value="PYP-like sensor domain (PAS domain)"/>
    <property type="match status" value="2"/>
</dbReference>
<dbReference type="Gene3D" id="1.10.287.950">
    <property type="entry name" value="Methyl-accepting chemotaxis protein"/>
    <property type="match status" value="1"/>
</dbReference>
<protein>
    <submittedName>
        <fullName evidence="7">Chemotaxis sensory transducer</fullName>
    </submittedName>
</protein>
<dbReference type="PROSITE" id="PS50111">
    <property type="entry name" value="CHEMOTAXIS_TRANSDUC_2"/>
    <property type="match status" value="1"/>
</dbReference>
<evidence type="ECO:0000313" key="8">
    <source>
        <dbReference type="Proteomes" id="UP000001977"/>
    </source>
</evidence>
<dbReference type="InterPro" id="IPR013656">
    <property type="entry name" value="PAS_4"/>
</dbReference>
<keyword evidence="1" id="KW-0488">Methylation</keyword>
<dbReference type="STRING" id="360910.BAV0789"/>
<feature type="domain" description="Methyl-accepting transducer" evidence="4">
    <location>
        <begin position="257"/>
        <end position="440"/>
    </location>
</feature>
<dbReference type="RefSeq" id="WP_012416483.1">
    <property type="nucleotide sequence ID" value="NC_010645.1"/>
</dbReference>
<dbReference type="Pfam" id="PF00015">
    <property type="entry name" value="MCPsignal"/>
    <property type="match status" value="1"/>
</dbReference>
<evidence type="ECO:0000256" key="3">
    <source>
        <dbReference type="PROSITE-ProRule" id="PRU00284"/>
    </source>
</evidence>
<dbReference type="NCBIfam" id="TIGR00229">
    <property type="entry name" value="sensory_box"/>
    <property type="match status" value="2"/>
</dbReference>
<dbReference type="PROSITE" id="PS50113">
    <property type="entry name" value="PAC"/>
    <property type="match status" value="2"/>
</dbReference>
<dbReference type="InterPro" id="IPR013655">
    <property type="entry name" value="PAS_fold_3"/>
</dbReference>
<dbReference type="Pfam" id="PF08447">
    <property type="entry name" value="PAS_3"/>
    <property type="match status" value="1"/>
</dbReference>
<evidence type="ECO:0000256" key="1">
    <source>
        <dbReference type="ARBA" id="ARBA00022481"/>
    </source>
</evidence>
<dbReference type="GO" id="GO:0006935">
    <property type="term" value="P:chemotaxis"/>
    <property type="evidence" value="ECO:0007669"/>
    <property type="project" value="TreeGrafter"/>
</dbReference>
<dbReference type="CDD" id="cd00130">
    <property type="entry name" value="PAS"/>
    <property type="match status" value="2"/>
</dbReference>
<dbReference type="Proteomes" id="UP000001977">
    <property type="component" value="Chromosome"/>
</dbReference>
<dbReference type="PANTHER" id="PTHR43531:SF14">
    <property type="entry name" value="METHYL-ACCEPTING CHEMOTAXIS PROTEIN I-RELATED"/>
    <property type="match status" value="1"/>
</dbReference>
<dbReference type="Gene3D" id="3.30.450.20">
    <property type="entry name" value="PAS domain"/>
    <property type="match status" value="2"/>
</dbReference>
<keyword evidence="8" id="KW-1185">Reference proteome</keyword>
<dbReference type="SMART" id="SM00086">
    <property type="entry name" value="PAC"/>
    <property type="match status" value="2"/>
</dbReference>
<gene>
    <name evidence="7" type="ordered locus">BAV0789</name>
</gene>
<dbReference type="Pfam" id="PF08448">
    <property type="entry name" value="PAS_4"/>
    <property type="match status" value="1"/>
</dbReference>
<dbReference type="InterPro" id="IPR001610">
    <property type="entry name" value="PAC"/>
</dbReference>
<proteinExistence type="inferred from homology"/>
<dbReference type="KEGG" id="bav:BAV0789"/>
<dbReference type="eggNOG" id="COG0840">
    <property type="taxonomic scope" value="Bacteria"/>
</dbReference>
<dbReference type="SMART" id="SM00091">
    <property type="entry name" value="PAS"/>
    <property type="match status" value="2"/>
</dbReference>
<dbReference type="SUPFAM" id="SSF58104">
    <property type="entry name" value="Methyl-accepting chemotaxis protein (MCP) signaling domain"/>
    <property type="match status" value="1"/>
</dbReference>
<dbReference type="SMART" id="SM00283">
    <property type="entry name" value="MA"/>
    <property type="match status" value="1"/>
</dbReference>
<dbReference type="PROSITE" id="PS50112">
    <property type="entry name" value="PAS"/>
    <property type="match status" value="1"/>
</dbReference>
<dbReference type="InterPro" id="IPR004089">
    <property type="entry name" value="MCPsignal_dom"/>
</dbReference>
<name>Q2KWN7_BORA1</name>
<keyword evidence="3" id="KW-0807">Transducer</keyword>
<organism evidence="7 8">
    <name type="scientific">Bordetella avium (strain 197N)</name>
    <dbReference type="NCBI Taxonomy" id="360910"/>
    <lineage>
        <taxon>Bacteria</taxon>
        <taxon>Pseudomonadati</taxon>
        <taxon>Pseudomonadota</taxon>
        <taxon>Betaproteobacteria</taxon>
        <taxon>Burkholderiales</taxon>
        <taxon>Alcaligenaceae</taxon>
        <taxon>Bordetella</taxon>
    </lineage>
</organism>
<dbReference type="InterPro" id="IPR035965">
    <property type="entry name" value="PAS-like_dom_sf"/>
</dbReference>
<dbReference type="AlphaFoldDB" id="Q2KWN7"/>
<dbReference type="GO" id="GO:0007165">
    <property type="term" value="P:signal transduction"/>
    <property type="evidence" value="ECO:0007669"/>
    <property type="project" value="UniProtKB-KW"/>
</dbReference>
<feature type="domain" description="PAC" evidence="6">
    <location>
        <begin position="89"/>
        <end position="141"/>
    </location>
</feature>
<dbReference type="InterPro" id="IPR000014">
    <property type="entry name" value="PAS"/>
</dbReference>
<feature type="domain" description="PAC" evidence="6">
    <location>
        <begin position="211"/>
        <end position="263"/>
    </location>
</feature>